<dbReference type="AlphaFoldDB" id="A7H4V1"/>
<evidence type="ECO:0000313" key="3">
    <source>
        <dbReference type="Proteomes" id="UP000002302"/>
    </source>
</evidence>
<keyword evidence="1" id="KW-0812">Transmembrane</keyword>
<organism evidence="2 3">
    <name type="scientific">Campylobacter jejuni subsp. doylei (strain ATCC BAA-1458 / RM4099 / 269.97)</name>
    <dbReference type="NCBI Taxonomy" id="360109"/>
    <lineage>
        <taxon>Bacteria</taxon>
        <taxon>Pseudomonadati</taxon>
        <taxon>Campylobacterota</taxon>
        <taxon>Epsilonproteobacteria</taxon>
        <taxon>Campylobacterales</taxon>
        <taxon>Campylobacteraceae</taxon>
        <taxon>Campylobacter</taxon>
    </lineage>
</organism>
<reference evidence="3" key="1">
    <citation type="submission" date="2007-07" db="EMBL/GenBank/DDBJ databases">
        <title>Complete genome sequence of Campylobacter jejuni subsp doylei 269.97 isolated from human blood.</title>
        <authorList>
            <person name="Fouts D.E."/>
            <person name="Mongodin E.F."/>
            <person name="Puiu D."/>
            <person name="Sebastian Y."/>
            <person name="Miller W.G."/>
            <person name="Mandrell R.E."/>
            <person name="Lastovica A.J."/>
            <person name="Nelson K.E."/>
        </authorList>
    </citation>
    <scope>NUCLEOTIDE SEQUENCE [LARGE SCALE GENOMIC DNA]</scope>
    <source>
        <strain evidence="3">ATCC BAA-1458 / RM4099 / 269.97</strain>
    </source>
</reference>
<dbReference type="HOGENOM" id="CLU_3230987_0_0_7"/>
<accession>A7H4V1</accession>
<protein>
    <submittedName>
        <fullName evidence="2">Uncharacterized protein</fullName>
    </submittedName>
</protein>
<evidence type="ECO:0000256" key="1">
    <source>
        <dbReference type="SAM" id="Phobius"/>
    </source>
</evidence>
<keyword evidence="1" id="KW-0472">Membrane</keyword>
<dbReference type="Proteomes" id="UP000002302">
    <property type="component" value="Chromosome"/>
</dbReference>
<dbReference type="KEGG" id="cjd:JJD26997_1518"/>
<dbReference type="EMBL" id="CP000768">
    <property type="protein sequence ID" value="ABS44197.1"/>
    <property type="molecule type" value="Genomic_DNA"/>
</dbReference>
<proteinExistence type="predicted"/>
<name>A7H4V1_CAMJD</name>
<gene>
    <name evidence="2" type="ordered locus">JJD26997_1518</name>
</gene>
<feature type="transmembrane region" description="Helical" evidence="1">
    <location>
        <begin position="12"/>
        <end position="30"/>
    </location>
</feature>
<sequence>MKNGFKDIKNFTLYSLLMVIDVLLLVLKLINELKLIFDFKIAY</sequence>
<keyword evidence="1" id="KW-1133">Transmembrane helix</keyword>
<evidence type="ECO:0000313" key="2">
    <source>
        <dbReference type="EMBL" id="ABS44197.1"/>
    </source>
</evidence>